<dbReference type="Pfam" id="PF13855">
    <property type="entry name" value="LRR_8"/>
    <property type="match status" value="1"/>
</dbReference>
<dbReference type="GO" id="GO:0016020">
    <property type="term" value="C:membrane"/>
    <property type="evidence" value="ECO:0007669"/>
    <property type="project" value="UniProtKB-SubCell"/>
</dbReference>
<dbReference type="InterPro" id="IPR032675">
    <property type="entry name" value="LRR_dom_sf"/>
</dbReference>
<keyword evidence="2" id="KW-0433">Leucine-rich repeat</keyword>
<dbReference type="Gramene" id="OB12G19990.1">
    <property type="protein sequence ID" value="OB12G19990.1"/>
    <property type="gene ID" value="OB12G19990"/>
</dbReference>
<dbReference type="PANTHER" id="PTHR48060">
    <property type="entry name" value="DNA DAMAGE-REPAIR/TOLERATION PROTEIN DRT100"/>
    <property type="match status" value="1"/>
</dbReference>
<dbReference type="Gene3D" id="3.80.10.10">
    <property type="entry name" value="Ribonuclease Inhibitor"/>
    <property type="match status" value="1"/>
</dbReference>
<sequence length="128" mass="14222">MALPNQVFVLCIFILVCRAHTTSTNNRQESMALLQWKSTLDSINLSPISSWSPANSTCSWYGVLCNATEHVIKLHLPEAHIKGHLDAFNFTAFPHLIELNLCKNHLVGAIPASISQLKALTYLDLSFC</sequence>
<keyword evidence="9" id="KW-1185">Reference proteome</keyword>
<dbReference type="STRING" id="4533.J3NDE1"/>
<evidence type="ECO:0000256" key="1">
    <source>
        <dbReference type="ARBA" id="ARBA00004370"/>
    </source>
</evidence>
<dbReference type="Proteomes" id="UP000006038">
    <property type="component" value="Chromosome 12"/>
</dbReference>
<dbReference type="PANTHER" id="PTHR48060:SF21">
    <property type="entry name" value="L DOMAIN-LIKE PROTEIN"/>
    <property type="match status" value="1"/>
</dbReference>
<keyword evidence="4" id="KW-0677">Repeat</keyword>
<dbReference type="HOGENOM" id="CLU_000288_18_9_1"/>
<dbReference type="Pfam" id="PF08263">
    <property type="entry name" value="LRRNT_2"/>
    <property type="match status" value="1"/>
</dbReference>
<evidence type="ECO:0000259" key="7">
    <source>
        <dbReference type="Pfam" id="PF08263"/>
    </source>
</evidence>
<dbReference type="OMA" id="CIFILVC"/>
<evidence type="ECO:0000256" key="4">
    <source>
        <dbReference type="ARBA" id="ARBA00022737"/>
    </source>
</evidence>
<comment type="subcellular location">
    <subcellularLocation>
        <location evidence="1">Membrane</location>
    </subcellularLocation>
</comment>
<dbReference type="EnsemblPlants" id="OB12G19990.1">
    <property type="protein sequence ID" value="OB12G19990.1"/>
    <property type="gene ID" value="OB12G19990"/>
</dbReference>
<evidence type="ECO:0000313" key="8">
    <source>
        <dbReference type="EnsemblPlants" id="OB12G19990.1"/>
    </source>
</evidence>
<dbReference type="InterPro" id="IPR013210">
    <property type="entry name" value="LRR_N_plant-typ"/>
</dbReference>
<evidence type="ECO:0000256" key="2">
    <source>
        <dbReference type="ARBA" id="ARBA00022614"/>
    </source>
</evidence>
<evidence type="ECO:0000256" key="5">
    <source>
        <dbReference type="ARBA" id="ARBA00023136"/>
    </source>
</evidence>
<name>J3NDE1_ORYBR</name>
<feature type="signal peptide" evidence="6">
    <location>
        <begin position="1"/>
        <end position="19"/>
    </location>
</feature>
<reference evidence="8" key="1">
    <citation type="journal article" date="2013" name="Nat. Commun.">
        <title>Whole-genome sequencing of Oryza brachyantha reveals mechanisms underlying Oryza genome evolution.</title>
        <authorList>
            <person name="Chen J."/>
            <person name="Huang Q."/>
            <person name="Gao D."/>
            <person name="Wang J."/>
            <person name="Lang Y."/>
            <person name="Liu T."/>
            <person name="Li B."/>
            <person name="Bai Z."/>
            <person name="Luis Goicoechea J."/>
            <person name="Liang C."/>
            <person name="Chen C."/>
            <person name="Zhang W."/>
            <person name="Sun S."/>
            <person name="Liao Y."/>
            <person name="Zhang X."/>
            <person name="Yang L."/>
            <person name="Song C."/>
            <person name="Wang M."/>
            <person name="Shi J."/>
            <person name="Liu G."/>
            <person name="Liu J."/>
            <person name="Zhou H."/>
            <person name="Zhou W."/>
            <person name="Yu Q."/>
            <person name="An N."/>
            <person name="Chen Y."/>
            <person name="Cai Q."/>
            <person name="Wang B."/>
            <person name="Liu B."/>
            <person name="Min J."/>
            <person name="Huang Y."/>
            <person name="Wu H."/>
            <person name="Li Z."/>
            <person name="Zhang Y."/>
            <person name="Yin Y."/>
            <person name="Song W."/>
            <person name="Jiang J."/>
            <person name="Jackson S.A."/>
            <person name="Wing R.A."/>
            <person name="Wang J."/>
            <person name="Chen M."/>
        </authorList>
    </citation>
    <scope>NUCLEOTIDE SEQUENCE [LARGE SCALE GENOMIC DNA]</scope>
    <source>
        <strain evidence="8">cv. IRGC 101232</strain>
    </source>
</reference>
<evidence type="ECO:0000313" key="9">
    <source>
        <dbReference type="Proteomes" id="UP000006038"/>
    </source>
</evidence>
<feature type="chain" id="PRO_5003774898" description="Leucine-rich repeat-containing N-terminal plant-type domain-containing protein" evidence="6">
    <location>
        <begin position="20"/>
        <end position="128"/>
    </location>
</feature>
<feature type="domain" description="Leucine-rich repeat-containing N-terminal plant-type" evidence="7">
    <location>
        <begin position="28"/>
        <end position="66"/>
    </location>
</feature>
<keyword evidence="5" id="KW-0472">Membrane</keyword>
<evidence type="ECO:0000256" key="3">
    <source>
        <dbReference type="ARBA" id="ARBA00022729"/>
    </source>
</evidence>
<reference evidence="8" key="2">
    <citation type="submission" date="2013-04" db="UniProtKB">
        <authorList>
            <consortium name="EnsemblPlants"/>
        </authorList>
    </citation>
    <scope>IDENTIFICATION</scope>
</reference>
<keyword evidence="3 6" id="KW-0732">Signal</keyword>
<dbReference type="SUPFAM" id="SSF52058">
    <property type="entry name" value="L domain-like"/>
    <property type="match status" value="1"/>
</dbReference>
<dbReference type="InterPro" id="IPR001611">
    <property type="entry name" value="Leu-rich_rpt"/>
</dbReference>
<organism evidence="8">
    <name type="scientific">Oryza brachyantha</name>
    <name type="common">malo sina</name>
    <dbReference type="NCBI Taxonomy" id="4533"/>
    <lineage>
        <taxon>Eukaryota</taxon>
        <taxon>Viridiplantae</taxon>
        <taxon>Streptophyta</taxon>
        <taxon>Embryophyta</taxon>
        <taxon>Tracheophyta</taxon>
        <taxon>Spermatophyta</taxon>
        <taxon>Magnoliopsida</taxon>
        <taxon>Liliopsida</taxon>
        <taxon>Poales</taxon>
        <taxon>Poaceae</taxon>
        <taxon>BOP clade</taxon>
        <taxon>Oryzoideae</taxon>
        <taxon>Oryzeae</taxon>
        <taxon>Oryzinae</taxon>
        <taxon>Oryza</taxon>
    </lineage>
</organism>
<evidence type="ECO:0000256" key="6">
    <source>
        <dbReference type="SAM" id="SignalP"/>
    </source>
</evidence>
<protein>
    <recommendedName>
        <fullName evidence="7">Leucine-rich repeat-containing N-terminal plant-type domain-containing protein</fullName>
    </recommendedName>
</protein>
<dbReference type="InterPro" id="IPR053211">
    <property type="entry name" value="DNA_repair-toleration"/>
</dbReference>
<dbReference type="AlphaFoldDB" id="J3NDE1"/>
<proteinExistence type="predicted"/>
<accession>J3NDE1</accession>
<dbReference type="FunFam" id="3.80.10.10:FF:000400">
    <property type="entry name" value="Nuclear pore complex protein NUP107"/>
    <property type="match status" value="1"/>
</dbReference>